<sequence>MLITVIVACEVLFWVVLLGGLAVRYLLRRPRLGGILLACAPLVDLILLTVSILDLRAGGTATTAHTLAAVYIGVSVAFGHRMVRWADVRFAHRYADGPAPTPKPRDGRARAAYERSAWLRHLLAWGVGTALMLAAVLVIDDPSRTDAFVATAKVWTLILAIDAAVAVSYTVAPKGPRPTTPLSRR</sequence>
<keyword evidence="1" id="KW-1133">Transmembrane helix</keyword>
<feature type="transmembrane region" description="Helical" evidence="1">
    <location>
        <begin position="65"/>
        <end position="83"/>
    </location>
</feature>
<feature type="transmembrane region" description="Helical" evidence="1">
    <location>
        <begin position="34"/>
        <end position="53"/>
    </location>
</feature>
<gene>
    <name evidence="2" type="ORF">DSM112329_02531</name>
</gene>
<accession>A0AAU7AVF2</accession>
<reference evidence="2" key="1">
    <citation type="submission" date="2022-12" db="EMBL/GenBank/DDBJ databases">
        <title>Paraconexibacter alkalitolerans sp. nov. and Baekduia alba sp. nov., isolated from soil and emended description of the genera Paraconexibacter (Chun et al., 2020) and Baekduia (An et al., 2020).</title>
        <authorList>
            <person name="Vieira S."/>
            <person name="Huber K.J."/>
            <person name="Geppert A."/>
            <person name="Wolf J."/>
            <person name="Neumann-Schaal M."/>
            <person name="Muesken M."/>
            <person name="Overmann J."/>
        </authorList>
    </citation>
    <scope>NUCLEOTIDE SEQUENCE</scope>
    <source>
        <strain evidence="2">AEG42_29</strain>
    </source>
</reference>
<feature type="transmembrane region" description="Helical" evidence="1">
    <location>
        <begin position="118"/>
        <end position="139"/>
    </location>
</feature>
<feature type="transmembrane region" description="Helical" evidence="1">
    <location>
        <begin position="6"/>
        <end position="27"/>
    </location>
</feature>
<proteinExistence type="predicted"/>
<organism evidence="2">
    <name type="scientific">Paraconexibacter sp. AEG42_29</name>
    <dbReference type="NCBI Taxonomy" id="2997339"/>
    <lineage>
        <taxon>Bacteria</taxon>
        <taxon>Bacillati</taxon>
        <taxon>Actinomycetota</taxon>
        <taxon>Thermoleophilia</taxon>
        <taxon>Solirubrobacterales</taxon>
        <taxon>Paraconexibacteraceae</taxon>
        <taxon>Paraconexibacter</taxon>
    </lineage>
</organism>
<dbReference type="AlphaFoldDB" id="A0AAU7AVF2"/>
<evidence type="ECO:0008006" key="3">
    <source>
        <dbReference type="Google" id="ProtNLM"/>
    </source>
</evidence>
<protein>
    <recommendedName>
        <fullName evidence="3">Integral membrane protein</fullName>
    </recommendedName>
</protein>
<evidence type="ECO:0000313" key="2">
    <source>
        <dbReference type="EMBL" id="XAY05673.1"/>
    </source>
</evidence>
<evidence type="ECO:0000256" key="1">
    <source>
        <dbReference type="SAM" id="Phobius"/>
    </source>
</evidence>
<dbReference type="RefSeq" id="WP_354702177.1">
    <property type="nucleotide sequence ID" value="NZ_CP114014.1"/>
</dbReference>
<keyword evidence="1" id="KW-0812">Transmembrane</keyword>
<dbReference type="EMBL" id="CP114014">
    <property type="protein sequence ID" value="XAY05673.1"/>
    <property type="molecule type" value="Genomic_DNA"/>
</dbReference>
<feature type="transmembrane region" description="Helical" evidence="1">
    <location>
        <begin position="154"/>
        <end position="172"/>
    </location>
</feature>
<dbReference type="KEGG" id="parq:DSM112329_02531"/>
<keyword evidence="1" id="KW-0472">Membrane</keyword>
<name>A0AAU7AVF2_9ACTN</name>